<evidence type="ECO:0000313" key="1">
    <source>
        <dbReference type="EMBL" id="MED6109892.1"/>
    </source>
</evidence>
<name>A0ABU6QDC7_9FABA</name>
<organism evidence="1 2">
    <name type="scientific">Stylosanthes scabra</name>
    <dbReference type="NCBI Taxonomy" id="79078"/>
    <lineage>
        <taxon>Eukaryota</taxon>
        <taxon>Viridiplantae</taxon>
        <taxon>Streptophyta</taxon>
        <taxon>Embryophyta</taxon>
        <taxon>Tracheophyta</taxon>
        <taxon>Spermatophyta</taxon>
        <taxon>Magnoliopsida</taxon>
        <taxon>eudicotyledons</taxon>
        <taxon>Gunneridae</taxon>
        <taxon>Pentapetalae</taxon>
        <taxon>rosids</taxon>
        <taxon>fabids</taxon>
        <taxon>Fabales</taxon>
        <taxon>Fabaceae</taxon>
        <taxon>Papilionoideae</taxon>
        <taxon>50 kb inversion clade</taxon>
        <taxon>dalbergioids sensu lato</taxon>
        <taxon>Dalbergieae</taxon>
        <taxon>Pterocarpus clade</taxon>
        <taxon>Stylosanthes</taxon>
    </lineage>
</organism>
<accession>A0ABU6QDC7</accession>
<keyword evidence="2" id="KW-1185">Reference proteome</keyword>
<dbReference type="Proteomes" id="UP001341840">
    <property type="component" value="Unassembled WGS sequence"/>
</dbReference>
<comment type="caution">
    <text evidence="1">The sequence shown here is derived from an EMBL/GenBank/DDBJ whole genome shotgun (WGS) entry which is preliminary data.</text>
</comment>
<dbReference type="EMBL" id="JASCZI010000192">
    <property type="protein sequence ID" value="MED6109892.1"/>
    <property type="molecule type" value="Genomic_DNA"/>
</dbReference>
<sequence>MTISLLRASVTDWWFLNHIDNAYVTDWWFLNHIDNAARIDTIGKPYPVKRALDNIGLRAVNRHMSSWPALGSAVSGVTTVGEPGVQSSMPPLQSS</sequence>
<evidence type="ECO:0000313" key="2">
    <source>
        <dbReference type="Proteomes" id="UP001341840"/>
    </source>
</evidence>
<reference evidence="1 2" key="1">
    <citation type="journal article" date="2023" name="Plants (Basel)">
        <title>Bridging the Gap: Combining Genomics and Transcriptomics Approaches to Understand Stylosanthes scabra, an Orphan Legume from the Brazilian Caatinga.</title>
        <authorList>
            <person name="Ferreira-Neto J.R.C."/>
            <person name="da Silva M.D."/>
            <person name="Binneck E."/>
            <person name="de Melo N.F."/>
            <person name="da Silva R.H."/>
            <person name="de Melo A.L.T.M."/>
            <person name="Pandolfi V."/>
            <person name="Bustamante F.O."/>
            <person name="Brasileiro-Vidal A.C."/>
            <person name="Benko-Iseppon A.M."/>
        </authorList>
    </citation>
    <scope>NUCLEOTIDE SEQUENCE [LARGE SCALE GENOMIC DNA]</scope>
    <source>
        <tissue evidence="1">Leaves</tissue>
    </source>
</reference>
<protein>
    <submittedName>
        <fullName evidence="1">Uncharacterized protein</fullName>
    </submittedName>
</protein>
<gene>
    <name evidence="1" type="ORF">PIB30_037807</name>
</gene>
<proteinExistence type="predicted"/>